<keyword evidence="5" id="KW-0326">Glycosidase</keyword>
<dbReference type="RefSeq" id="WP_285661820.1">
    <property type="nucleotide sequence ID" value="NZ_BSTX01000001.1"/>
</dbReference>
<dbReference type="AlphaFoldDB" id="A0A9W6W7K5"/>
<dbReference type="SUPFAM" id="SSF51445">
    <property type="entry name" value="(Trans)glycosidases"/>
    <property type="match status" value="1"/>
</dbReference>
<evidence type="ECO:0000256" key="6">
    <source>
        <dbReference type="PIRSR" id="PIRSR625705-1"/>
    </source>
</evidence>
<dbReference type="GO" id="GO:0004563">
    <property type="term" value="F:beta-N-acetylhexosaminidase activity"/>
    <property type="evidence" value="ECO:0007669"/>
    <property type="project" value="UniProtKB-EC"/>
</dbReference>
<sequence length="553" mass="60551">MSLALVPQPLSVTEHSGTFLLDGSVSIVAAGDAQGPAWLLHDVLRAGTGFALPVTAAADGRAITFALAGERPEYPSVAAERYTLEVSPDSVVLTAAHPAGLVRAVQTLRQVLPASTLRKGAVRPGTPVEVPAVSIEDRPRFAWRGMMLDVGRHFLPKVDVLRQIDLAALHQLNVFHLHLTEDQGWRIEIPSWPKLTEIGSWRPETVIGHARSGLGHDGTPHGGFYTLDDLREIVSYAAERHITVVPEIDLPGHVRSVLAAYPELGNRDVPGREDKGVATTFGIFDEVLAPTDEAVGFIKDVLDVVVDVFPSEFIHVGGDEVPRTEWRTSPYAQQRAAELGLASPDLIQSWFTKVMGEHLAARGRKMIGWDEVLDGGAPHDAAIMVWRDFSIVQKALNAGHQVVVAPCKNVYLDYYQSIDPEEPLRIFGLNTVESIAKFEPIPDGASAEGVLGLHSPLWSEYSKDRQDFEYSLYPRLSVIADVAWGHPDRLAAEPILDRLAHHAERLDALGVNYRPLAGPRPWQKGGTGRKARYDADYSGDFEEHLEELGLPPI</sequence>
<dbReference type="GO" id="GO:0030203">
    <property type="term" value="P:glycosaminoglycan metabolic process"/>
    <property type="evidence" value="ECO:0007669"/>
    <property type="project" value="TreeGrafter"/>
</dbReference>
<dbReference type="InterPro" id="IPR017853">
    <property type="entry name" value="GH"/>
</dbReference>
<dbReference type="Pfam" id="PF00728">
    <property type="entry name" value="Glyco_hydro_20"/>
    <property type="match status" value="1"/>
</dbReference>
<dbReference type="PANTHER" id="PTHR22600">
    <property type="entry name" value="BETA-HEXOSAMINIDASE"/>
    <property type="match status" value="1"/>
</dbReference>
<feature type="domain" description="Glycoside hydrolase family 20 catalytic" evidence="7">
    <location>
        <begin position="141"/>
        <end position="485"/>
    </location>
</feature>
<evidence type="ECO:0000313" key="10">
    <source>
        <dbReference type="Proteomes" id="UP001165079"/>
    </source>
</evidence>
<dbReference type="GO" id="GO:0005975">
    <property type="term" value="P:carbohydrate metabolic process"/>
    <property type="evidence" value="ECO:0007669"/>
    <property type="project" value="InterPro"/>
</dbReference>
<dbReference type="PANTHER" id="PTHR22600:SF57">
    <property type="entry name" value="BETA-N-ACETYLHEXOSAMINIDASE"/>
    <property type="match status" value="1"/>
</dbReference>
<evidence type="ECO:0000256" key="1">
    <source>
        <dbReference type="ARBA" id="ARBA00001231"/>
    </source>
</evidence>
<evidence type="ECO:0000259" key="8">
    <source>
        <dbReference type="Pfam" id="PF02838"/>
    </source>
</evidence>
<evidence type="ECO:0000313" key="9">
    <source>
        <dbReference type="EMBL" id="GLZ76654.1"/>
    </source>
</evidence>
<dbReference type="Pfam" id="PF02838">
    <property type="entry name" value="Glyco_hydro_20b"/>
    <property type="match status" value="1"/>
</dbReference>
<gene>
    <name evidence="9" type="ORF">Afil01_14610</name>
</gene>
<dbReference type="InterPro" id="IPR015883">
    <property type="entry name" value="Glyco_hydro_20_cat"/>
</dbReference>
<proteinExistence type="inferred from homology"/>
<name>A0A9W6W7K5_9ACTN</name>
<dbReference type="EC" id="3.2.1.52" evidence="3"/>
<dbReference type="GO" id="GO:0016020">
    <property type="term" value="C:membrane"/>
    <property type="evidence" value="ECO:0007669"/>
    <property type="project" value="TreeGrafter"/>
</dbReference>
<dbReference type="Proteomes" id="UP001165079">
    <property type="component" value="Unassembled WGS sequence"/>
</dbReference>
<evidence type="ECO:0000256" key="4">
    <source>
        <dbReference type="ARBA" id="ARBA00022801"/>
    </source>
</evidence>
<comment type="similarity">
    <text evidence="2">Belongs to the glycosyl hydrolase 20 family.</text>
</comment>
<evidence type="ECO:0000256" key="3">
    <source>
        <dbReference type="ARBA" id="ARBA00012663"/>
    </source>
</evidence>
<feature type="active site" description="Proton donor" evidence="6">
    <location>
        <position position="320"/>
    </location>
</feature>
<dbReference type="Gene3D" id="3.30.379.10">
    <property type="entry name" value="Chitobiase/beta-hexosaminidase domain 2-like"/>
    <property type="match status" value="1"/>
</dbReference>
<protein>
    <recommendedName>
        <fullName evidence="3">beta-N-acetylhexosaminidase</fullName>
        <ecNumber evidence="3">3.2.1.52</ecNumber>
    </recommendedName>
</protein>
<evidence type="ECO:0000256" key="5">
    <source>
        <dbReference type="ARBA" id="ARBA00023295"/>
    </source>
</evidence>
<accession>A0A9W6W7K5</accession>
<dbReference type="PIRSF" id="PIRSF001093">
    <property type="entry name" value="B-hxosamndse_ab_euk"/>
    <property type="match status" value="1"/>
</dbReference>
<dbReference type="PRINTS" id="PR00738">
    <property type="entry name" value="GLHYDRLASE20"/>
</dbReference>
<dbReference type="EMBL" id="BSTX01000001">
    <property type="protein sequence ID" value="GLZ76654.1"/>
    <property type="molecule type" value="Genomic_DNA"/>
</dbReference>
<evidence type="ECO:0000256" key="2">
    <source>
        <dbReference type="ARBA" id="ARBA00006285"/>
    </source>
</evidence>
<organism evidence="9 10">
    <name type="scientific">Actinorhabdospora filicis</name>
    <dbReference type="NCBI Taxonomy" id="1785913"/>
    <lineage>
        <taxon>Bacteria</taxon>
        <taxon>Bacillati</taxon>
        <taxon>Actinomycetota</taxon>
        <taxon>Actinomycetes</taxon>
        <taxon>Micromonosporales</taxon>
        <taxon>Micromonosporaceae</taxon>
        <taxon>Actinorhabdospora</taxon>
    </lineage>
</organism>
<comment type="catalytic activity">
    <reaction evidence="1">
        <text>Hydrolysis of terminal non-reducing N-acetyl-D-hexosamine residues in N-acetyl-beta-D-hexosaminides.</text>
        <dbReference type="EC" id="3.2.1.52"/>
    </reaction>
</comment>
<dbReference type="CDD" id="cd06563">
    <property type="entry name" value="GH20_chitobiase-like"/>
    <property type="match status" value="1"/>
</dbReference>
<dbReference type="InterPro" id="IPR029018">
    <property type="entry name" value="Hex-like_dom2"/>
</dbReference>
<feature type="domain" description="Beta-hexosaminidase bacterial type N-terminal" evidence="8">
    <location>
        <begin position="4"/>
        <end position="137"/>
    </location>
</feature>
<keyword evidence="4" id="KW-0378">Hydrolase</keyword>
<comment type="caution">
    <text evidence="9">The sequence shown here is derived from an EMBL/GenBank/DDBJ whole genome shotgun (WGS) entry which is preliminary data.</text>
</comment>
<dbReference type="InterPro" id="IPR015882">
    <property type="entry name" value="HEX_bac_N"/>
</dbReference>
<dbReference type="Gene3D" id="3.20.20.80">
    <property type="entry name" value="Glycosidases"/>
    <property type="match status" value="1"/>
</dbReference>
<dbReference type="SUPFAM" id="SSF55545">
    <property type="entry name" value="beta-N-acetylhexosaminidase-like domain"/>
    <property type="match status" value="1"/>
</dbReference>
<dbReference type="InterPro" id="IPR025705">
    <property type="entry name" value="Beta_hexosaminidase_sua/sub"/>
</dbReference>
<evidence type="ECO:0000259" key="7">
    <source>
        <dbReference type="Pfam" id="PF00728"/>
    </source>
</evidence>
<keyword evidence="10" id="KW-1185">Reference proteome</keyword>
<reference evidence="9" key="1">
    <citation type="submission" date="2023-03" db="EMBL/GenBank/DDBJ databases">
        <title>Actinorhabdospora filicis NBRC 111898.</title>
        <authorList>
            <person name="Ichikawa N."/>
            <person name="Sato H."/>
            <person name="Tonouchi N."/>
        </authorList>
    </citation>
    <scope>NUCLEOTIDE SEQUENCE</scope>
    <source>
        <strain evidence="9">NBRC 111898</strain>
    </source>
</reference>